<dbReference type="OrthoDB" id="9978478at2"/>
<dbReference type="EMBL" id="CP036274">
    <property type="protein sequence ID" value="QDU28787.1"/>
    <property type="molecule type" value="Genomic_DNA"/>
</dbReference>
<evidence type="ECO:0000313" key="2">
    <source>
        <dbReference type="EMBL" id="QDU28787.1"/>
    </source>
</evidence>
<keyword evidence="1" id="KW-0175">Coiled coil</keyword>
<organism evidence="2 3">
    <name type="scientific">Anatilimnocola aggregata</name>
    <dbReference type="NCBI Taxonomy" id="2528021"/>
    <lineage>
        <taxon>Bacteria</taxon>
        <taxon>Pseudomonadati</taxon>
        <taxon>Planctomycetota</taxon>
        <taxon>Planctomycetia</taxon>
        <taxon>Pirellulales</taxon>
        <taxon>Pirellulaceae</taxon>
        <taxon>Anatilimnocola</taxon>
    </lineage>
</organism>
<accession>A0A517YEY1</accession>
<dbReference type="AlphaFoldDB" id="A0A517YEY1"/>
<dbReference type="KEGG" id="aagg:ETAA8_38920"/>
<evidence type="ECO:0000313" key="3">
    <source>
        <dbReference type="Proteomes" id="UP000315017"/>
    </source>
</evidence>
<reference evidence="2 3" key="1">
    <citation type="submission" date="2019-02" db="EMBL/GenBank/DDBJ databases">
        <title>Deep-cultivation of Planctomycetes and their phenomic and genomic characterization uncovers novel biology.</title>
        <authorList>
            <person name="Wiegand S."/>
            <person name="Jogler M."/>
            <person name="Boedeker C."/>
            <person name="Pinto D."/>
            <person name="Vollmers J."/>
            <person name="Rivas-Marin E."/>
            <person name="Kohn T."/>
            <person name="Peeters S.H."/>
            <person name="Heuer A."/>
            <person name="Rast P."/>
            <person name="Oberbeckmann S."/>
            <person name="Bunk B."/>
            <person name="Jeske O."/>
            <person name="Meyerdierks A."/>
            <person name="Storesund J.E."/>
            <person name="Kallscheuer N."/>
            <person name="Luecker S."/>
            <person name="Lage O.M."/>
            <person name="Pohl T."/>
            <person name="Merkel B.J."/>
            <person name="Hornburger P."/>
            <person name="Mueller R.-W."/>
            <person name="Bruemmer F."/>
            <person name="Labrenz M."/>
            <person name="Spormann A.M."/>
            <person name="Op den Camp H."/>
            <person name="Overmann J."/>
            <person name="Amann R."/>
            <person name="Jetten M.S.M."/>
            <person name="Mascher T."/>
            <person name="Medema M.H."/>
            <person name="Devos D.P."/>
            <person name="Kaster A.-K."/>
            <person name="Ovreas L."/>
            <person name="Rohde M."/>
            <person name="Galperin M.Y."/>
            <person name="Jogler C."/>
        </authorList>
    </citation>
    <scope>NUCLEOTIDE SEQUENCE [LARGE SCALE GENOMIC DNA]</scope>
    <source>
        <strain evidence="2 3">ETA_A8</strain>
    </source>
</reference>
<name>A0A517YEY1_9BACT</name>
<sequence>MKFQLPNCSALVIAGGVGLYVLGFYSSSGAAPQGGQPPFANPIDQRNEMIRELREIKELLKEQNSLLRGTTKPNATATPQR</sequence>
<protein>
    <submittedName>
        <fullName evidence="2">Uncharacterized protein</fullName>
    </submittedName>
</protein>
<gene>
    <name evidence="2" type="ORF">ETAA8_38920</name>
</gene>
<evidence type="ECO:0000256" key="1">
    <source>
        <dbReference type="SAM" id="Coils"/>
    </source>
</evidence>
<dbReference type="RefSeq" id="WP_145091662.1">
    <property type="nucleotide sequence ID" value="NZ_CP036274.1"/>
</dbReference>
<feature type="coiled-coil region" evidence="1">
    <location>
        <begin position="43"/>
        <end position="70"/>
    </location>
</feature>
<proteinExistence type="predicted"/>
<dbReference type="Proteomes" id="UP000315017">
    <property type="component" value="Chromosome"/>
</dbReference>
<keyword evidence="3" id="KW-1185">Reference proteome</keyword>